<evidence type="ECO:0000313" key="2">
    <source>
        <dbReference type="EMBL" id="GMH46747.1"/>
    </source>
</evidence>
<organism evidence="2 3">
    <name type="scientific">Triparma retinervis</name>
    <dbReference type="NCBI Taxonomy" id="2557542"/>
    <lineage>
        <taxon>Eukaryota</taxon>
        <taxon>Sar</taxon>
        <taxon>Stramenopiles</taxon>
        <taxon>Ochrophyta</taxon>
        <taxon>Bolidophyceae</taxon>
        <taxon>Parmales</taxon>
        <taxon>Triparmaceae</taxon>
        <taxon>Triparma</taxon>
    </lineage>
</organism>
<feature type="compositionally biased region" description="Basic and acidic residues" evidence="1">
    <location>
        <begin position="298"/>
        <end position="309"/>
    </location>
</feature>
<dbReference type="EMBL" id="BRXZ01000536">
    <property type="protein sequence ID" value="GMH46747.1"/>
    <property type="molecule type" value="Genomic_DNA"/>
</dbReference>
<evidence type="ECO:0000256" key="1">
    <source>
        <dbReference type="SAM" id="MobiDB-lite"/>
    </source>
</evidence>
<feature type="region of interest" description="Disordered" evidence="1">
    <location>
        <begin position="298"/>
        <end position="346"/>
    </location>
</feature>
<protein>
    <submittedName>
        <fullName evidence="2">Uncharacterized protein</fullName>
    </submittedName>
</protein>
<dbReference type="Proteomes" id="UP001165082">
    <property type="component" value="Unassembled WGS sequence"/>
</dbReference>
<dbReference type="OrthoDB" id="69269at2759"/>
<proteinExistence type="predicted"/>
<feature type="non-terminal residue" evidence="2">
    <location>
        <position position="579"/>
    </location>
</feature>
<name>A0A9W6Z8I8_9STRA</name>
<feature type="compositionally biased region" description="Low complexity" evidence="1">
    <location>
        <begin position="313"/>
        <end position="322"/>
    </location>
</feature>
<sequence length="579" mass="63055">MTKQEIEEPPTNDPPQVVDGWERLYVNVKSALSSFSSSASTLYLTARSGAESFENRLLLPLRDYLILPLFYSGERLVGFVFSKRMEDAASWALVKIEEHGPFGVGRVFVVPALRASAGVARASFLVMQYPIPSPSTVARVTTRAVEGAKGVLGKAGGEVHFYLKVVDVQVTRALARARWNVLGFGTYAGLSEPQRREVVGHVCERYAGTERAVGRYEFMSVLRMVNPRLHCDLVGGGLLRRRGGERCKDDCWLDAVPAWRTVGGDEDEVRNGNVGKLARICKDDDHFRGRRMPFDEADRRNLESHDKGRGWGSSSASRSSSSDNLAGNAPHGPSPPPPSAADPTSRLSKWYEPSASRDVFVDAGRHCVTLSSSLPRVLASSPQGAPRGLMMRPVFWRYYGDGEPVRGPIDGEDMLVQFRGLESVMAVKKTLGGALSLWKKRVYRGAEVVVGREEGGKGGKGGEREGCNTMEGYNMFVEEFGGGKEEVVEEGEGGEGEEIVKTSLAAPSSLSSSYQYSPSTDPSNDKIDHLVLIVHGIGKALQAFELLGLVHLSSIVDCCAWMRDNHASVASEQRSARAG</sequence>
<keyword evidence="3" id="KW-1185">Reference proteome</keyword>
<accession>A0A9W6Z8I8</accession>
<reference evidence="2" key="1">
    <citation type="submission" date="2022-07" db="EMBL/GenBank/DDBJ databases">
        <title>Genome analysis of Parmales, a sister group of diatoms, reveals the evolutionary specialization of diatoms from phago-mixotrophs to photoautotrophs.</title>
        <authorList>
            <person name="Ban H."/>
            <person name="Sato S."/>
            <person name="Yoshikawa S."/>
            <person name="Kazumasa Y."/>
            <person name="Nakamura Y."/>
            <person name="Ichinomiya M."/>
            <person name="Saitoh K."/>
            <person name="Sato N."/>
            <person name="Blanc-Mathieu R."/>
            <person name="Endo H."/>
            <person name="Kuwata A."/>
            <person name="Ogata H."/>
        </authorList>
    </citation>
    <scope>NUCLEOTIDE SEQUENCE</scope>
</reference>
<comment type="caution">
    <text evidence="2">The sequence shown here is derived from an EMBL/GenBank/DDBJ whole genome shotgun (WGS) entry which is preliminary data.</text>
</comment>
<evidence type="ECO:0000313" key="3">
    <source>
        <dbReference type="Proteomes" id="UP001165082"/>
    </source>
</evidence>
<gene>
    <name evidence="2" type="ORF">TrRE_jg7207</name>
</gene>
<dbReference type="AlphaFoldDB" id="A0A9W6Z8I8"/>